<dbReference type="InterPro" id="IPR029471">
    <property type="entry name" value="HNH_5"/>
</dbReference>
<keyword evidence="3" id="KW-0540">Nuclease</keyword>
<accession>A0A5C4L9D2</accession>
<sequence>MGPAPWPTRSGPAADRPENLVGQGRLLAHPRARDDNTERNGHHPVDTLRSNVTVCNEMGEAKRRAAAPPKCRGCGSPITKENDSEAHIIPNALGGNLKPKGIICRECNTKLDAIADNALIEAFGDWPTLIDIPRDRGHNPPRIVNTRQGRRVRLEPDGSMSAIDVRYEVTEVEGGHSVEIAAGNWKTFRQLLKRASKDFPALDPIVAEQNARKVGIDDDDELKLGFDFSPEAIFGGLITAIWLFLIHRTGRSFMDWDQLLQVINSMQDHGGTFRYLVDGLPGLRGPEIPIGHKIIVRCVPESGELIAYVEILGILRVGGVFAGAGGPAKQIEHIYAYDVLERSDRSREFSIDLQKFNQQNWREVGLGPDDAERLRDHFRSALGAVFVRRYKERFSPSDVAAEGAASSPA</sequence>
<protein>
    <submittedName>
        <fullName evidence="3">HNH endonuclease</fullName>
    </submittedName>
</protein>
<evidence type="ECO:0000313" key="4">
    <source>
        <dbReference type="Proteomes" id="UP000305267"/>
    </source>
</evidence>
<proteinExistence type="predicted"/>
<dbReference type="InterPro" id="IPR003615">
    <property type="entry name" value="HNH_nuc"/>
</dbReference>
<keyword evidence="3" id="KW-0255">Endonuclease</keyword>
<keyword evidence="3" id="KW-0378">Hydrolase</keyword>
<keyword evidence="4" id="KW-1185">Reference proteome</keyword>
<reference evidence="3 4" key="1">
    <citation type="submission" date="2019-06" db="EMBL/GenBank/DDBJ databases">
        <title>Genome of Methylobacterium sp. 17Sr1-39.</title>
        <authorList>
            <person name="Seo T."/>
        </authorList>
    </citation>
    <scope>NUCLEOTIDE SEQUENCE [LARGE SCALE GENOMIC DNA]</scope>
    <source>
        <strain evidence="3 4">17Sr1-39</strain>
    </source>
</reference>
<name>A0A5C4L9D2_9HYPH</name>
<evidence type="ECO:0000313" key="3">
    <source>
        <dbReference type="EMBL" id="TNC09190.1"/>
    </source>
</evidence>
<dbReference type="AlphaFoldDB" id="A0A5C4L9D2"/>
<feature type="region of interest" description="Disordered" evidence="1">
    <location>
        <begin position="1"/>
        <end position="22"/>
    </location>
</feature>
<evidence type="ECO:0000259" key="2">
    <source>
        <dbReference type="Pfam" id="PF14279"/>
    </source>
</evidence>
<comment type="caution">
    <text evidence="3">The sequence shown here is derived from an EMBL/GenBank/DDBJ whole genome shotgun (WGS) entry which is preliminary data.</text>
</comment>
<organism evidence="3 4">
    <name type="scientific">Methylobacterium terricola</name>
    <dbReference type="NCBI Taxonomy" id="2583531"/>
    <lineage>
        <taxon>Bacteria</taxon>
        <taxon>Pseudomonadati</taxon>
        <taxon>Pseudomonadota</taxon>
        <taxon>Alphaproteobacteria</taxon>
        <taxon>Hyphomicrobiales</taxon>
        <taxon>Methylobacteriaceae</taxon>
        <taxon>Methylobacterium</taxon>
    </lineage>
</organism>
<dbReference type="Proteomes" id="UP000305267">
    <property type="component" value="Unassembled WGS sequence"/>
</dbReference>
<dbReference type="OrthoDB" id="674231at2"/>
<evidence type="ECO:0000256" key="1">
    <source>
        <dbReference type="SAM" id="MobiDB-lite"/>
    </source>
</evidence>
<dbReference type="Pfam" id="PF14279">
    <property type="entry name" value="HNH_5"/>
    <property type="match status" value="1"/>
</dbReference>
<dbReference type="EMBL" id="VDDA01000018">
    <property type="protein sequence ID" value="TNC09190.1"/>
    <property type="molecule type" value="Genomic_DNA"/>
</dbReference>
<feature type="domain" description="HNH endonuclease 5" evidence="2">
    <location>
        <begin position="71"/>
        <end position="122"/>
    </location>
</feature>
<dbReference type="GO" id="GO:0004519">
    <property type="term" value="F:endonuclease activity"/>
    <property type="evidence" value="ECO:0007669"/>
    <property type="project" value="UniProtKB-KW"/>
</dbReference>
<gene>
    <name evidence="3" type="ORF">FF100_26855</name>
</gene>
<dbReference type="CDD" id="cd00085">
    <property type="entry name" value="HNHc"/>
    <property type="match status" value="1"/>
</dbReference>